<dbReference type="GO" id="GO:0005576">
    <property type="term" value="C:extracellular region"/>
    <property type="evidence" value="ECO:0007669"/>
    <property type="project" value="InterPro"/>
</dbReference>
<feature type="domain" description="Killer toxin Kp4" evidence="2">
    <location>
        <begin position="7"/>
        <end position="124"/>
    </location>
</feature>
<dbReference type="EMBL" id="JAADYS010001045">
    <property type="protein sequence ID" value="KAF4465378.1"/>
    <property type="molecule type" value="Genomic_DNA"/>
</dbReference>
<feature type="chain" id="PRO_5034818144" evidence="1">
    <location>
        <begin position="19"/>
        <end position="132"/>
    </location>
</feature>
<keyword evidence="1" id="KW-0732">Signal</keyword>
<dbReference type="SUPFAM" id="SSF55221">
    <property type="entry name" value="Yeast killer toxins"/>
    <property type="match status" value="1"/>
</dbReference>
<dbReference type="Pfam" id="PF09044">
    <property type="entry name" value="Kp4"/>
    <property type="match status" value="1"/>
</dbReference>
<evidence type="ECO:0000259" key="2">
    <source>
        <dbReference type="Pfam" id="PF09044"/>
    </source>
</evidence>
<accession>A0A8H4PC57</accession>
<organism evidence="3 4">
    <name type="scientific">Fusarium albosuccineum</name>
    <dbReference type="NCBI Taxonomy" id="1237068"/>
    <lineage>
        <taxon>Eukaryota</taxon>
        <taxon>Fungi</taxon>
        <taxon>Dikarya</taxon>
        <taxon>Ascomycota</taxon>
        <taxon>Pezizomycotina</taxon>
        <taxon>Sordariomycetes</taxon>
        <taxon>Hypocreomycetidae</taxon>
        <taxon>Hypocreales</taxon>
        <taxon>Nectriaceae</taxon>
        <taxon>Fusarium</taxon>
        <taxon>Fusarium decemcellulare species complex</taxon>
    </lineage>
</organism>
<gene>
    <name evidence="3" type="ORF">FALBO_7784</name>
</gene>
<evidence type="ECO:0000313" key="3">
    <source>
        <dbReference type="EMBL" id="KAF4465378.1"/>
    </source>
</evidence>
<proteinExistence type="predicted"/>
<name>A0A8H4PC57_9HYPO</name>
<sequence>MKPTSLVAAGLVASGASAAGINCNGSALCSREPGNLQHILSYSGGLDDNRWYQNGQHIICQTSTDNAGLCAFLKNTGGLPGREIKRLLIELENHGCKKCGSVPAFYPSDNNSNSHGELTVNFVQGTNCQGIC</sequence>
<evidence type="ECO:0000313" key="4">
    <source>
        <dbReference type="Proteomes" id="UP000554235"/>
    </source>
</evidence>
<dbReference type="OrthoDB" id="4177994at2759"/>
<dbReference type="InterPro" id="IPR015131">
    <property type="entry name" value="Killer_tox_Kp4"/>
</dbReference>
<feature type="signal peptide" evidence="1">
    <location>
        <begin position="1"/>
        <end position="18"/>
    </location>
</feature>
<comment type="caution">
    <text evidence="3">The sequence shown here is derived from an EMBL/GenBank/DDBJ whole genome shotgun (WGS) entry which is preliminary data.</text>
</comment>
<keyword evidence="4" id="KW-1185">Reference proteome</keyword>
<dbReference type="Proteomes" id="UP000554235">
    <property type="component" value="Unassembled WGS sequence"/>
</dbReference>
<dbReference type="InterPro" id="IPR011329">
    <property type="entry name" value="Killer_tox_Kp4/SMK"/>
</dbReference>
<evidence type="ECO:0000256" key="1">
    <source>
        <dbReference type="SAM" id="SignalP"/>
    </source>
</evidence>
<reference evidence="3 4" key="1">
    <citation type="submission" date="2020-01" db="EMBL/GenBank/DDBJ databases">
        <title>Identification and distribution of gene clusters putatively required for synthesis of sphingolipid metabolism inhibitors in phylogenetically diverse species of the filamentous fungus Fusarium.</title>
        <authorList>
            <person name="Kim H.-S."/>
            <person name="Busman M."/>
            <person name="Brown D.W."/>
            <person name="Divon H."/>
            <person name="Uhlig S."/>
            <person name="Proctor R.H."/>
        </authorList>
    </citation>
    <scope>NUCLEOTIDE SEQUENCE [LARGE SCALE GENOMIC DNA]</scope>
    <source>
        <strain evidence="3 4">NRRL 20459</strain>
    </source>
</reference>
<protein>
    <submittedName>
        <fullName evidence="3">KP4 killer toxin</fullName>
    </submittedName>
</protein>
<dbReference type="Gene3D" id="3.30.430.10">
    <property type="entry name" value="Killer Toxin P4, subunit A"/>
    <property type="match status" value="1"/>
</dbReference>
<dbReference type="AlphaFoldDB" id="A0A8H4PC57"/>